<evidence type="ECO:0000313" key="10">
    <source>
        <dbReference type="Proteomes" id="UP000190625"/>
    </source>
</evidence>
<dbReference type="InterPro" id="IPR007197">
    <property type="entry name" value="rSAM"/>
</dbReference>
<keyword evidence="3" id="KW-0808">Transferase</keyword>
<feature type="domain" description="B12-binding" evidence="8">
    <location>
        <begin position="27"/>
        <end position="163"/>
    </location>
</feature>
<dbReference type="EMBL" id="FUWM01000009">
    <property type="protein sequence ID" value="SJZ58498.1"/>
    <property type="molecule type" value="Genomic_DNA"/>
</dbReference>
<evidence type="ECO:0000256" key="3">
    <source>
        <dbReference type="ARBA" id="ARBA00022679"/>
    </source>
</evidence>
<proteinExistence type="predicted"/>
<evidence type="ECO:0000256" key="2">
    <source>
        <dbReference type="ARBA" id="ARBA00022603"/>
    </source>
</evidence>
<accession>A0A1T4LVH3</accession>
<dbReference type="InterPro" id="IPR058240">
    <property type="entry name" value="rSAM_sf"/>
</dbReference>
<dbReference type="Pfam" id="PF02310">
    <property type="entry name" value="B12-binding"/>
    <property type="match status" value="1"/>
</dbReference>
<dbReference type="InterPro" id="IPR006158">
    <property type="entry name" value="Cobalamin-bd"/>
</dbReference>
<dbReference type="CDD" id="cd02068">
    <property type="entry name" value="radical_SAM_B12_BD"/>
    <property type="match status" value="1"/>
</dbReference>
<dbReference type="SUPFAM" id="SSF102114">
    <property type="entry name" value="Radical SAM enzymes"/>
    <property type="match status" value="1"/>
</dbReference>
<dbReference type="SMART" id="SM00729">
    <property type="entry name" value="Elp3"/>
    <property type="match status" value="1"/>
</dbReference>
<dbReference type="SUPFAM" id="SSF52242">
    <property type="entry name" value="Cobalamin (vitamin B12)-binding domain"/>
    <property type="match status" value="1"/>
</dbReference>
<dbReference type="InterPro" id="IPR036724">
    <property type="entry name" value="Cobalamin-bd_sf"/>
</dbReference>
<dbReference type="Pfam" id="PF04055">
    <property type="entry name" value="Radical_SAM"/>
    <property type="match status" value="1"/>
</dbReference>
<dbReference type="SFLD" id="SFLDG01123">
    <property type="entry name" value="methyltransferase_(Class_B)"/>
    <property type="match status" value="1"/>
</dbReference>
<dbReference type="PANTHER" id="PTHR43409:SF7">
    <property type="entry name" value="BLL1977 PROTEIN"/>
    <property type="match status" value="1"/>
</dbReference>
<dbReference type="SFLD" id="SFLDF00326">
    <property type="entry name" value="5''-pyrrole_methytransferase"/>
    <property type="match status" value="1"/>
</dbReference>
<keyword evidence="10" id="KW-1185">Reference proteome</keyword>
<organism evidence="9 10">
    <name type="scientific">Selenihalanaerobacter shriftii</name>
    <dbReference type="NCBI Taxonomy" id="142842"/>
    <lineage>
        <taxon>Bacteria</taxon>
        <taxon>Bacillati</taxon>
        <taxon>Bacillota</taxon>
        <taxon>Clostridia</taxon>
        <taxon>Halanaerobiales</taxon>
        <taxon>Halobacteroidaceae</taxon>
        <taxon>Selenihalanaerobacter</taxon>
    </lineage>
</organism>
<dbReference type="SFLD" id="SFLDS00029">
    <property type="entry name" value="Radical_SAM"/>
    <property type="match status" value="1"/>
</dbReference>
<comment type="cofactor">
    <cofactor evidence="1">
        <name>[4Fe-4S] cluster</name>
        <dbReference type="ChEBI" id="CHEBI:49883"/>
    </cofactor>
</comment>
<dbReference type="OrthoDB" id="9801424at2"/>
<dbReference type="InterPro" id="IPR051198">
    <property type="entry name" value="BchE-like"/>
</dbReference>
<dbReference type="InterPro" id="IPR034466">
    <property type="entry name" value="Methyltransferase_Class_B"/>
</dbReference>
<dbReference type="PROSITE" id="PS51332">
    <property type="entry name" value="B12_BINDING"/>
    <property type="match status" value="1"/>
</dbReference>
<gene>
    <name evidence="9" type="ORF">SAMN02745118_01260</name>
</gene>
<keyword evidence="6" id="KW-0408">Iron</keyword>
<keyword evidence="2" id="KW-0489">Methyltransferase</keyword>
<dbReference type="InterPro" id="IPR026447">
    <property type="entry name" value="B12_SAM_Ta0216"/>
</dbReference>
<dbReference type="GO" id="GO:0051536">
    <property type="term" value="F:iron-sulfur cluster binding"/>
    <property type="evidence" value="ECO:0007669"/>
    <property type="project" value="UniProtKB-KW"/>
</dbReference>
<dbReference type="RefSeq" id="WP_078809747.1">
    <property type="nucleotide sequence ID" value="NZ_FUWM01000009.1"/>
</dbReference>
<keyword evidence="5" id="KW-0479">Metal-binding</keyword>
<evidence type="ECO:0000256" key="1">
    <source>
        <dbReference type="ARBA" id="ARBA00001966"/>
    </source>
</evidence>
<dbReference type="PANTHER" id="PTHR43409">
    <property type="entry name" value="ANAEROBIC MAGNESIUM-PROTOPORPHYRIN IX MONOMETHYL ESTER CYCLASE-RELATED"/>
    <property type="match status" value="1"/>
</dbReference>
<reference evidence="10" key="1">
    <citation type="submission" date="2017-02" db="EMBL/GenBank/DDBJ databases">
        <authorList>
            <person name="Varghese N."/>
            <person name="Submissions S."/>
        </authorList>
    </citation>
    <scope>NUCLEOTIDE SEQUENCE [LARGE SCALE GENOMIC DNA]</scope>
    <source>
        <strain evidence="10">ATCC BAA-73</strain>
    </source>
</reference>
<dbReference type="GO" id="GO:0003824">
    <property type="term" value="F:catalytic activity"/>
    <property type="evidence" value="ECO:0007669"/>
    <property type="project" value="InterPro"/>
</dbReference>
<dbReference type="STRING" id="142842.SAMN02745118_01260"/>
<keyword evidence="7" id="KW-0411">Iron-sulfur</keyword>
<dbReference type="SFLD" id="SFLDG01082">
    <property type="entry name" value="B12-binding_domain_containing"/>
    <property type="match status" value="1"/>
</dbReference>
<dbReference type="Proteomes" id="UP000190625">
    <property type="component" value="Unassembled WGS sequence"/>
</dbReference>
<evidence type="ECO:0000313" key="9">
    <source>
        <dbReference type="EMBL" id="SJZ58498.1"/>
    </source>
</evidence>
<evidence type="ECO:0000256" key="4">
    <source>
        <dbReference type="ARBA" id="ARBA00022691"/>
    </source>
</evidence>
<evidence type="ECO:0000256" key="6">
    <source>
        <dbReference type="ARBA" id="ARBA00023004"/>
    </source>
</evidence>
<keyword evidence="4" id="KW-0949">S-adenosyl-L-methionine</keyword>
<dbReference type="GO" id="GO:0031419">
    <property type="term" value="F:cobalamin binding"/>
    <property type="evidence" value="ECO:0007669"/>
    <property type="project" value="InterPro"/>
</dbReference>
<dbReference type="Gene3D" id="3.40.50.280">
    <property type="entry name" value="Cobalamin-binding domain"/>
    <property type="match status" value="1"/>
</dbReference>
<evidence type="ECO:0000259" key="8">
    <source>
        <dbReference type="PROSITE" id="PS51332"/>
    </source>
</evidence>
<dbReference type="NCBIfam" id="TIGR04190">
    <property type="entry name" value="B12_SAM_Ta0216"/>
    <property type="match status" value="1"/>
</dbReference>
<sequence length="561" mass="65091">MKNADLVLLHPPSVYDFRKKSILYGPISDLIPSSTVFEMYPLGFMTIQSYLEEKGYKVRIVNLAVKMMKDESFDVRKFISNLKPKAFGIDLHWLPHAHGSLEVAKIVKEEHPNIPVIFGGLSSTYFHKDLVEYPQIDYVLRGDCTEVPFLDLLKVIEGEQSLKEVPNLTWRNEGKTNINSLEFNPDTLDYVDIRPDIMIKNVFRYHDLESMLPFNNWFENPITAIFSVKGCVQGCVTCGRSKCTNQYYNQRKGPIFRSPESMVKNMKMIAKFSRGPIFIIGDIRQGGEDYRTELLDRLAEANLKNEIIFELFSSASKKFLEMIDDSVDSWSLELSPESHSEEVRKAQDGVTFYTNQEMEKTLDIATNLGCNRVDIFFMIGLPKQTPKSVQETIDYCEYLFRKYDKRVSCFISPMGPFLDPGSLAFEHPEKLGYKRFAYTLEDHKDKLVNPTWEEILSYETKWMSRKEIVEQTYRAAERLNELKYEYNRIDGATNQNIDKRIKEASKLKQLLDNNLEESKLLKLKGEINEFSISTVCDKTELDWPTKFINFKPLGILKMLME</sequence>
<dbReference type="GO" id="GO:0046872">
    <property type="term" value="F:metal ion binding"/>
    <property type="evidence" value="ECO:0007669"/>
    <property type="project" value="UniProtKB-KW"/>
</dbReference>
<dbReference type="InterPro" id="IPR006638">
    <property type="entry name" value="Elp3/MiaA/NifB-like_rSAM"/>
</dbReference>
<name>A0A1T4LVH3_9FIRM</name>
<evidence type="ECO:0000256" key="5">
    <source>
        <dbReference type="ARBA" id="ARBA00022723"/>
    </source>
</evidence>
<protein>
    <submittedName>
        <fullName evidence="9">B12-binding domain/radical SAM domain protein, Ta0216 family</fullName>
    </submittedName>
</protein>
<dbReference type="AlphaFoldDB" id="A0A1T4LVH3"/>
<evidence type="ECO:0000256" key="7">
    <source>
        <dbReference type="ARBA" id="ARBA00023014"/>
    </source>
</evidence>